<feature type="region of interest" description="Disordered" evidence="2">
    <location>
        <begin position="1831"/>
        <end position="1887"/>
    </location>
</feature>
<feature type="region of interest" description="Disordered" evidence="2">
    <location>
        <begin position="154"/>
        <end position="231"/>
    </location>
</feature>
<organism evidence="3 4">
    <name type="scientific">Leptomonas seymouri</name>
    <dbReference type="NCBI Taxonomy" id="5684"/>
    <lineage>
        <taxon>Eukaryota</taxon>
        <taxon>Discoba</taxon>
        <taxon>Euglenozoa</taxon>
        <taxon>Kinetoplastea</taxon>
        <taxon>Metakinetoplastina</taxon>
        <taxon>Trypanosomatida</taxon>
        <taxon>Trypanosomatidae</taxon>
        <taxon>Leishmaniinae</taxon>
        <taxon>Leptomonas</taxon>
    </lineage>
</organism>
<dbReference type="OrthoDB" id="247450at2759"/>
<feature type="region of interest" description="Disordered" evidence="2">
    <location>
        <begin position="302"/>
        <end position="329"/>
    </location>
</feature>
<feature type="region of interest" description="Disordered" evidence="2">
    <location>
        <begin position="1605"/>
        <end position="1652"/>
    </location>
</feature>
<feature type="compositionally biased region" description="Polar residues" evidence="2">
    <location>
        <begin position="977"/>
        <end position="987"/>
    </location>
</feature>
<dbReference type="Proteomes" id="UP000038009">
    <property type="component" value="Unassembled WGS sequence"/>
</dbReference>
<feature type="compositionally biased region" description="Basic and acidic residues" evidence="2">
    <location>
        <begin position="1455"/>
        <end position="1471"/>
    </location>
</feature>
<feature type="region of interest" description="Disordered" evidence="2">
    <location>
        <begin position="1512"/>
        <end position="1543"/>
    </location>
</feature>
<evidence type="ECO:0000313" key="4">
    <source>
        <dbReference type="Proteomes" id="UP000038009"/>
    </source>
</evidence>
<feature type="coiled-coil region" evidence="1">
    <location>
        <begin position="803"/>
        <end position="837"/>
    </location>
</feature>
<feature type="region of interest" description="Disordered" evidence="2">
    <location>
        <begin position="973"/>
        <end position="1017"/>
    </location>
</feature>
<feature type="region of interest" description="Disordered" evidence="2">
    <location>
        <begin position="1"/>
        <end position="91"/>
    </location>
</feature>
<feature type="compositionally biased region" description="Low complexity" evidence="2">
    <location>
        <begin position="1"/>
        <end position="12"/>
    </location>
</feature>
<feature type="region of interest" description="Disordered" evidence="2">
    <location>
        <begin position="394"/>
        <end position="468"/>
    </location>
</feature>
<reference evidence="3 4" key="1">
    <citation type="journal article" date="2015" name="PLoS Pathog.">
        <title>Leptomonas seymouri: Adaptations to the Dixenous Life Cycle Analyzed by Genome Sequencing, Transcriptome Profiling and Co-infection with Leishmania donovani.</title>
        <authorList>
            <person name="Kraeva N."/>
            <person name="Butenko A."/>
            <person name="Hlavacova J."/>
            <person name="Kostygov A."/>
            <person name="Myskova J."/>
            <person name="Grybchuk D."/>
            <person name="Lestinova T."/>
            <person name="Votypka J."/>
            <person name="Volf P."/>
            <person name="Opperdoes F."/>
            <person name="Flegontov P."/>
            <person name="Lukes J."/>
            <person name="Yurchenko V."/>
        </authorList>
    </citation>
    <scope>NUCLEOTIDE SEQUENCE [LARGE SCALE GENOMIC DNA]</scope>
    <source>
        <strain evidence="3 4">ATCC 30220</strain>
    </source>
</reference>
<comment type="caution">
    <text evidence="3">The sequence shown here is derived from an EMBL/GenBank/DDBJ whole genome shotgun (WGS) entry which is preliminary data.</text>
</comment>
<dbReference type="EMBL" id="LJSK01000180">
    <property type="protein sequence ID" value="KPI85559.1"/>
    <property type="molecule type" value="Genomic_DNA"/>
</dbReference>
<protein>
    <submittedName>
        <fullName evidence="3">Uncharacterized protein</fullName>
    </submittedName>
</protein>
<feature type="region of interest" description="Disordered" evidence="2">
    <location>
        <begin position="256"/>
        <end position="280"/>
    </location>
</feature>
<feature type="region of interest" description="Disordered" evidence="2">
    <location>
        <begin position="1455"/>
        <end position="1476"/>
    </location>
</feature>
<evidence type="ECO:0000313" key="3">
    <source>
        <dbReference type="EMBL" id="KPI85559.1"/>
    </source>
</evidence>
<proteinExistence type="predicted"/>
<dbReference type="OMA" id="LAHAWQC"/>
<feature type="compositionally biased region" description="Polar residues" evidence="2">
    <location>
        <begin position="44"/>
        <end position="77"/>
    </location>
</feature>
<feature type="compositionally biased region" description="Basic and acidic residues" evidence="2">
    <location>
        <begin position="1638"/>
        <end position="1649"/>
    </location>
</feature>
<feature type="compositionally biased region" description="Low complexity" evidence="2">
    <location>
        <begin position="991"/>
        <end position="1005"/>
    </location>
</feature>
<gene>
    <name evidence="3" type="ORF">ABL78_5388</name>
</gene>
<keyword evidence="1" id="KW-0175">Coiled coil</keyword>
<dbReference type="VEuPathDB" id="TriTrypDB:Lsey_0180_0080"/>
<feature type="compositionally biased region" description="Low complexity" evidence="2">
    <location>
        <begin position="202"/>
        <end position="213"/>
    </location>
</feature>
<feature type="compositionally biased region" description="Basic and acidic residues" evidence="2">
    <location>
        <begin position="263"/>
        <end position="280"/>
    </location>
</feature>
<feature type="region of interest" description="Disordered" evidence="2">
    <location>
        <begin position="1062"/>
        <end position="1090"/>
    </location>
</feature>
<evidence type="ECO:0000256" key="2">
    <source>
        <dbReference type="SAM" id="MobiDB-lite"/>
    </source>
</evidence>
<name>A0A0N0P4P9_LEPSE</name>
<evidence type="ECO:0000256" key="1">
    <source>
        <dbReference type="SAM" id="Coils"/>
    </source>
</evidence>
<keyword evidence="4" id="KW-1185">Reference proteome</keyword>
<feature type="compositionally biased region" description="Low complexity" evidence="2">
    <location>
        <begin position="410"/>
        <end position="434"/>
    </location>
</feature>
<accession>A0A0N0P4P9</accession>
<sequence length="1992" mass="217130">MSDHSPLLSPLPKAALGNAQLHQQHENSAAKAATRHPEVETRHSSSGRYVQPHSTPSQFNSTATRAGSAPDVQSASSDGLRKSSPCLSDLSLSEGAGGVHRFCEHPDTQHASADEFPSTTLASSPTQERGLWQGVESGVLALGYGAKQPRILHSQGRAGLPPGGASTPLRPPNDARSSPSTPREPALLLPLQPHTPDTATGSSLTASPQSATTAPPPKSPPAARSRKAQRRLYRMSSALARQAVVASQRHRKLLELDNVDSMSRNDDRRDREGQGDMDKRALLYSGNDASAGWMAALMSPMSTHTRPGRAESDPPHHSGPRALSTMSSAPLNSSLGALTACSTSATAAPPAAPSHSPNSARTVSKAVTRGGSFETTTSLNSLQLRLWQHTATGVAAAPSTYKREGGSKTARSLPLPLSSSPSPARLPPLQRLQSTKTANSNQGRHGKYTKSFPHNEDRGKPLSTAAPVASASGNATLVSHTLTDSPRAVASPSVPVAQWKAALMDERARGRQGKRMAQWLVEHLLTTPPPTDFDRSRYASFRIDNDNEGNPLDALRNDLEENSDGSGGLLRMLSERAAIAAYLLNTLIEDGLPRHQQSVLPYVRMLIEFSFVPDTPALRAALGADSVQDEELLDRLAEYDSCVLPITAANAVSSSPKTSDLKASQEMSETADEVVALTDLFAPSFTRKTYITAHFELSGITVGLAHEVRCRELHQRNVPRLLERTHKNWMRGLMRSALRAWRHLCQERRVQQQRQRARWALRWTGERLRISLRRWRGYAGIILQSAEADNVAMATLMQKRAFIERLEEETAAMQLSSQQLQEALQRQDEEREVVEERITEREILYQRLLQQVREVDRVGSLMLNSLLLEKAPPRFDDASVITAVVPVLASRLNTHRSSLLSMSSSLGALGSVTLVDSHPTTEDGDADEYEEPRLPHVVTALPTLLQWANDCCKVAEDEYLSVYLTDVEYSDREKKGYSTSESSGQPTPRTPQSNASPQPSAQSEQSDTESDSTVETYHPPLDFSALLLSTTNEVKLSNVAAGETVLLPLHKLLLLIRGCSGVKGKGGRPDSEGRGETAASPTRRSPEPASAMIDSMADAEEREMADGVAAAVAPSLGMIRTVQRADADVLKEAYALLDKRNRVFTSHSSGSFSPSAMAATVTGDAVFDKGSIGAPSSGLPLMLCLSTEKRETLQRICSVVVDAYEHLTGTACVVTADQLFERSRGVLLVFLAALMRHYTNWMVRRTQQALPVTTIAAAAAPSDGASEAASTTAVQAAAVARNAESMGVAHQRYDEWSHPPRSHRRWCAQVRRQAEWIALSFSALHSAMRVGPLYPRLLTLGQQDHVSGLLEQLSLAELMDLLPNSPDQTMQCYVSMVGAVERYAPSLHLLFHHFALPLAQLRADGGAAAATAAKPKPGQSIHNDYVQNGSAGAEVYVTANTVWRLLCMAGLAGEAKKRSTTRSEEQEKAGGRSDTPYVTLPLSATLHRPAVFSLIEQVTQNGVAPTRLNRRRTTSRRGTAFGTQSDPDVEDPQADLAMPPPVQSVSCKMRPRAYYARALHEGRYLDLRPDTGAVCVNYVQFVKVLIRLAHAWQCQQQQQEEAEHEAAQQRAGAQEEKCETPQEMDEEAGTQKKVAGVSDDKELTPDGRRCSSSIPVLAPAAATRRSYNSSVLGPRKSSRPSLISMTSSLGATSSVHVEYEAGDYVHTLCLPYFDAFLGELLLPRLLGANRWINAVQWAMCSRPVLQLLAQHHDALVTIFNDYQRPREARGVRSSLPPPYSTVLASQLFSRVVESERQSISRLAPKGGRRVSHAHRASFMYGLSSSNNRCNSNAMMLEEGGNPNKKGGGENTGSDRGTSRNSLHQRRSWSKRLSLSPQHLAQDDGKPTEELRNSIAAAQFRDVSIVSVMQWDDVLALAKDMQWFSILRLTENALRLCFEHVQADVTREGDAIFFSEFTQLLCTMSLYASKNPAVPLEVKLERFLEAYVLSAQD</sequence>